<sequence>MSNYLNKKIKICFNKKTVANLKLTTVFHVLLNLFFTEILEN</sequence>
<comment type="caution">
    <text evidence="1">The sequence shown here is derived from an EMBL/GenBank/DDBJ whole genome shotgun (WGS) entry which is preliminary data.</text>
</comment>
<reference evidence="1 2" key="1">
    <citation type="submission" date="2014-05" db="EMBL/GenBank/DDBJ databases">
        <title>Genome Sequence of Flavobacterium sp. EM1321.</title>
        <authorList>
            <person name="Shin S.-K."/>
            <person name="Yi H."/>
        </authorList>
    </citation>
    <scope>NUCLEOTIDE SEQUENCE [LARGE SCALE GENOMIC DNA]</scope>
    <source>
        <strain evidence="1 2">EM1321</strain>
    </source>
</reference>
<proteinExistence type="predicted"/>
<name>A0A066WPD0_9FLAO</name>
<protein>
    <submittedName>
        <fullName evidence="1">Uncharacterized protein</fullName>
    </submittedName>
</protein>
<evidence type="ECO:0000313" key="1">
    <source>
        <dbReference type="EMBL" id="KDN55897.1"/>
    </source>
</evidence>
<organism evidence="1 2">
    <name type="scientific">Flavobacterium seoulense</name>
    <dbReference type="NCBI Taxonomy" id="1492738"/>
    <lineage>
        <taxon>Bacteria</taxon>
        <taxon>Pseudomonadati</taxon>
        <taxon>Bacteroidota</taxon>
        <taxon>Flavobacteriia</taxon>
        <taxon>Flavobacteriales</taxon>
        <taxon>Flavobacteriaceae</taxon>
        <taxon>Flavobacterium</taxon>
    </lineage>
</organism>
<dbReference type="AlphaFoldDB" id="A0A066WPD0"/>
<dbReference type="EMBL" id="JNCA01000009">
    <property type="protein sequence ID" value="KDN55897.1"/>
    <property type="molecule type" value="Genomic_DNA"/>
</dbReference>
<gene>
    <name evidence="1" type="ORF">FEM21_10880</name>
</gene>
<dbReference type="Proteomes" id="UP000027064">
    <property type="component" value="Unassembled WGS sequence"/>
</dbReference>
<evidence type="ECO:0000313" key="2">
    <source>
        <dbReference type="Proteomes" id="UP000027064"/>
    </source>
</evidence>
<accession>A0A066WPD0</accession>
<keyword evidence="2" id="KW-1185">Reference proteome</keyword>